<dbReference type="Pfam" id="PF01609">
    <property type="entry name" value="DDE_Tnp_1"/>
    <property type="match status" value="1"/>
</dbReference>
<proteinExistence type="predicted"/>
<keyword evidence="3" id="KW-1185">Reference proteome</keyword>
<sequence length="133" mass="15328">MKKVSIVLSYPKDSFHKDGCLKAFISLDTSLAPLDILNRYIDRWIIEPFFRNCKRNLGLNGYQVRSPKSITRYLIIMLVAYTYSKLCSGVALSFNNGFKKIQNNLRKTQVINIYNAAIQGKPINKIFEYLKIA</sequence>
<evidence type="ECO:0000313" key="2">
    <source>
        <dbReference type="EMBL" id="QXM05617.1"/>
    </source>
</evidence>
<dbReference type="Proteomes" id="UP000886818">
    <property type="component" value="Chromosome"/>
</dbReference>
<gene>
    <name evidence="2" type="ORF">KVH43_09560</name>
</gene>
<dbReference type="InterPro" id="IPR002559">
    <property type="entry name" value="Transposase_11"/>
</dbReference>
<dbReference type="EMBL" id="CP078093">
    <property type="protein sequence ID" value="QXM05617.1"/>
    <property type="molecule type" value="Genomic_DNA"/>
</dbReference>
<evidence type="ECO:0000259" key="1">
    <source>
        <dbReference type="Pfam" id="PF01609"/>
    </source>
</evidence>
<feature type="domain" description="Transposase IS4-like" evidence="1">
    <location>
        <begin position="27"/>
        <end position="82"/>
    </location>
</feature>
<evidence type="ECO:0000313" key="3">
    <source>
        <dbReference type="Proteomes" id="UP000886818"/>
    </source>
</evidence>
<reference evidence="2" key="1">
    <citation type="submission" date="2021-07" db="EMBL/GenBank/DDBJ databases">
        <title>Complete genome sequence of Crassaminicella sp. 143-21, isolated from a deep-sea hydrothermal vent.</title>
        <authorList>
            <person name="Li X."/>
        </authorList>
    </citation>
    <scope>NUCLEOTIDE SEQUENCE</scope>
    <source>
        <strain evidence="2">143-21</strain>
    </source>
</reference>
<accession>A0ABX8RBE8</accession>
<name>A0ABX8RBE8_9CLOT</name>
<protein>
    <submittedName>
        <fullName evidence="2">Transposase</fullName>
    </submittedName>
</protein>
<organism evidence="2 3">
    <name type="scientific">Crassaminicella indica</name>
    <dbReference type="NCBI Taxonomy" id="2855394"/>
    <lineage>
        <taxon>Bacteria</taxon>
        <taxon>Bacillati</taxon>
        <taxon>Bacillota</taxon>
        <taxon>Clostridia</taxon>
        <taxon>Eubacteriales</taxon>
        <taxon>Clostridiaceae</taxon>
        <taxon>Crassaminicella</taxon>
    </lineage>
</organism>